<comment type="caution">
    <text evidence="5">The sequence shown here is derived from an EMBL/GenBank/DDBJ whole genome shotgun (WGS) entry which is preliminary data.</text>
</comment>
<sequence>MQTLARSLKMWKSDTWSGLALSMLILGLWITSFFLSLSIPISTTSWLYIAGTVILRAYLQTGLFIVAHDAMHGNLLPPYPNVNNMIGRLAVTIYAFLPYDHCRENHTKHHRYTSQVGDPDFCDGFSSPLFWYGKFIREYFPFRSLIVFILSMLISIVSLIFFFKVNVINLILFWLLPLVLSSLQLFYFGTYLPHQQIETNPNFLPRLHRDRYSLIWSLISCYNFGHYHWEHHQYPNVPWYQLPNAHINYSAKH</sequence>
<feature type="domain" description="Fatty acid desaturase" evidence="4">
    <location>
        <begin position="45"/>
        <end position="135"/>
    </location>
</feature>
<evidence type="ECO:0000256" key="1">
    <source>
        <dbReference type="ARBA" id="ARBA00001954"/>
    </source>
</evidence>
<keyword evidence="3" id="KW-1133">Transmembrane helix</keyword>
<dbReference type="Proteomes" id="UP000631421">
    <property type="component" value="Unassembled WGS sequence"/>
</dbReference>
<comment type="similarity">
    <text evidence="2">Belongs to the fatty acid desaturase type 2 family.</text>
</comment>
<feature type="transmembrane region" description="Helical" evidence="3">
    <location>
        <begin position="45"/>
        <end position="67"/>
    </location>
</feature>
<evidence type="ECO:0000259" key="4">
    <source>
        <dbReference type="Pfam" id="PF00487"/>
    </source>
</evidence>
<feature type="transmembrane region" description="Helical" evidence="3">
    <location>
        <begin position="20"/>
        <end position="39"/>
    </location>
</feature>
<accession>A0A926USK0</accession>
<keyword evidence="3" id="KW-0472">Membrane</keyword>
<keyword evidence="6" id="KW-1185">Reference proteome</keyword>
<gene>
    <name evidence="5" type="ORF">H6F44_10130</name>
</gene>
<reference evidence="5" key="1">
    <citation type="journal article" date="2015" name="ISME J.">
        <title>Draft Genome Sequence of Streptomyces incarnatus NRRL8089, which Produces the Nucleoside Antibiotic Sinefungin.</title>
        <authorList>
            <person name="Oshima K."/>
            <person name="Hattori M."/>
            <person name="Shimizu H."/>
            <person name="Fukuda K."/>
            <person name="Nemoto M."/>
            <person name="Inagaki K."/>
            <person name="Tamura T."/>
        </authorList>
    </citation>
    <scope>NUCLEOTIDE SEQUENCE</scope>
    <source>
        <strain evidence="5">FACHB-1277</strain>
    </source>
</reference>
<keyword evidence="3" id="KW-0812">Transmembrane</keyword>
<feature type="transmembrane region" description="Helical" evidence="3">
    <location>
        <begin position="171"/>
        <end position="192"/>
    </location>
</feature>
<evidence type="ECO:0000256" key="2">
    <source>
        <dbReference type="ARBA" id="ARBA00008749"/>
    </source>
</evidence>
<name>A0A926USK0_9CYAN</name>
<dbReference type="EMBL" id="JACJPY010000027">
    <property type="protein sequence ID" value="MBD2150474.1"/>
    <property type="molecule type" value="Genomic_DNA"/>
</dbReference>
<comment type="cofactor">
    <cofactor evidence="1">
        <name>Fe(2+)</name>
        <dbReference type="ChEBI" id="CHEBI:29033"/>
    </cofactor>
</comment>
<dbReference type="GO" id="GO:0006629">
    <property type="term" value="P:lipid metabolic process"/>
    <property type="evidence" value="ECO:0007669"/>
    <property type="project" value="InterPro"/>
</dbReference>
<feature type="domain" description="Fatty acid desaturase" evidence="4">
    <location>
        <begin position="143"/>
        <end position="246"/>
    </location>
</feature>
<organism evidence="5 6">
    <name type="scientific">Pseudanabaena cinerea FACHB-1277</name>
    <dbReference type="NCBI Taxonomy" id="2949581"/>
    <lineage>
        <taxon>Bacteria</taxon>
        <taxon>Bacillati</taxon>
        <taxon>Cyanobacteriota</taxon>
        <taxon>Cyanophyceae</taxon>
        <taxon>Pseudanabaenales</taxon>
        <taxon>Pseudanabaenaceae</taxon>
        <taxon>Pseudanabaena</taxon>
        <taxon>Pseudanabaena cinerea</taxon>
    </lineage>
</organism>
<protein>
    <submittedName>
        <fullName evidence="5">Fatty acid desaturase</fullName>
    </submittedName>
</protein>
<evidence type="ECO:0000256" key="3">
    <source>
        <dbReference type="SAM" id="Phobius"/>
    </source>
</evidence>
<dbReference type="Pfam" id="PF00487">
    <property type="entry name" value="FA_desaturase"/>
    <property type="match status" value="2"/>
</dbReference>
<dbReference type="RefSeq" id="WP_190350840.1">
    <property type="nucleotide sequence ID" value="NZ_JACJPY010000027.1"/>
</dbReference>
<evidence type="ECO:0000313" key="6">
    <source>
        <dbReference type="Proteomes" id="UP000631421"/>
    </source>
</evidence>
<dbReference type="InterPro" id="IPR005804">
    <property type="entry name" value="FA_desaturase_dom"/>
</dbReference>
<evidence type="ECO:0000313" key="5">
    <source>
        <dbReference type="EMBL" id="MBD2150474.1"/>
    </source>
</evidence>
<proteinExistence type="inferred from homology"/>
<dbReference type="AlphaFoldDB" id="A0A926USK0"/>
<reference evidence="5" key="2">
    <citation type="submission" date="2020-08" db="EMBL/GenBank/DDBJ databases">
        <authorList>
            <person name="Chen M."/>
            <person name="Teng W."/>
            <person name="Zhao L."/>
            <person name="Hu C."/>
            <person name="Zhou Y."/>
            <person name="Han B."/>
            <person name="Song L."/>
            <person name="Shu W."/>
        </authorList>
    </citation>
    <scope>NUCLEOTIDE SEQUENCE</scope>
    <source>
        <strain evidence="5">FACHB-1277</strain>
    </source>
</reference>
<feature type="transmembrane region" description="Helical" evidence="3">
    <location>
        <begin position="145"/>
        <end position="165"/>
    </location>
</feature>